<sequence>MLKALFIMGGLAVAALGSVAWIFSLGQCSITYVLHLTVRDVQGQPMPGQPVTVWRRGYPA</sequence>
<dbReference type="AlphaFoldDB" id="A0A2Z3GE75"/>
<gene>
    <name evidence="1" type="ORF">DDQ68_03620</name>
</gene>
<accession>A0A2Z3GE75</accession>
<evidence type="ECO:0000313" key="1">
    <source>
        <dbReference type="EMBL" id="AWM31959.1"/>
    </source>
</evidence>
<evidence type="ECO:0000313" key="2">
    <source>
        <dbReference type="Proteomes" id="UP000245999"/>
    </source>
</evidence>
<organism evidence="1 2">
    <name type="scientific">Hymenobacter nivis</name>
    <dbReference type="NCBI Taxonomy" id="1850093"/>
    <lineage>
        <taxon>Bacteria</taxon>
        <taxon>Pseudomonadati</taxon>
        <taxon>Bacteroidota</taxon>
        <taxon>Cytophagia</taxon>
        <taxon>Cytophagales</taxon>
        <taxon>Hymenobacteraceae</taxon>
        <taxon>Hymenobacter</taxon>
    </lineage>
</organism>
<dbReference type="OrthoDB" id="878057at2"/>
<keyword evidence="2" id="KW-1185">Reference proteome</keyword>
<dbReference type="KEGG" id="hnv:DDQ68_03620"/>
<proteinExistence type="predicted"/>
<dbReference type="Proteomes" id="UP000245999">
    <property type="component" value="Chromosome"/>
</dbReference>
<protein>
    <submittedName>
        <fullName evidence="1">Uncharacterized protein</fullName>
    </submittedName>
</protein>
<name>A0A2Z3GE75_9BACT</name>
<dbReference type="EMBL" id="CP029145">
    <property type="protein sequence ID" value="AWM31959.1"/>
    <property type="molecule type" value="Genomic_DNA"/>
</dbReference>
<dbReference type="RefSeq" id="WP_109654927.1">
    <property type="nucleotide sequence ID" value="NZ_CP029145.1"/>
</dbReference>
<reference evidence="2" key="1">
    <citation type="submission" date="2018-04" db="EMBL/GenBank/DDBJ databases">
        <title>Complete genome of Antarctic heterotrophic bacterium Hymenobacter nivis.</title>
        <authorList>
            <person name="Terashima M."/>
        </authorList>
    </citation>
    <scope>NUCLEOTIDE SEQUENCE [LARGE SCALE GENOMIC DNA]</scope>
    <source>
        <strain evidence="2">NBRC 111535</strain>
    </source>
</reference>